<name>A0A6N8FNL2_9BACI</name>
<accession>A0A6N8FNL2</accession>
<sequence length="231" mass="26576">MRLYMKVMIGIVLFFSVCFMGFIPVFASVDMEDDFLEKLEEWEEQGIDPNHTEVVLTINDYIENNIDSNVFASLHIDREQRDLGVIVLSFTEEISAEHKSHIEGLLDEHAEIEFRTVDYTEEELIKKQQEIDLLELENEGISVVHTGVDVIANKVEVGIDPYNDEEAAVIYEKYGDEMITVVEGKQATILNGDNRAETEVNDVEIVEESEEDKNWFLKIVTSISNWFSNLF</sequence>
<proteinExistence type="predicted"/>
<dbReference type="EMBL" id="WOCA01000011">
    <property type="protein sequence ID" value="MUK89379.1"/>
    <property type="molecule type" value="Genomic_DNA"/>
</dbReference>
<keyword evidence="2" id="KW-1185">Reference proteome</keyword>
<evidence type="ECO:0000313" key="1">
    <source>
        <dbReference type="EMBL" id="MUK89379.1"/>
    </source>
</evidence>
<reference evidence="1 2" key="1">
    <citation type="submission" date="2019-11" db="EMBL/GenBank/DDBJ databases">
        <authorList>
            <person name="Li X."/>
        </authorList>
    </citation>
    <scope>NUCLEOTIDE SEQUENCE [LARGE SCALE GENOMIC DNA]</scope>
    <source>
        <strain evidence="1 2">L9</strain>
    </source>
</reference>
<comment type="caution">
    <text evidence="1">The sequence shown here is derived from an EMBL/GenBank/DDBJ whole genome shotgun (WGS) entry which is preliminary data.</text>
</comment>
<organism evidence="1 2">
    <name type="scientific">Ornithinibacillus caprae</name>
    <dbReference type="NCBI Taxonomy" id="2678566"/>
    <lineage>
        <taxon>Bacteria</taxon>
        <taxon>Bacillati</taxon>
        <taxon>Bacillota</taxon>
        <taxon>Bacilli</taxon>
        <taxon>Bacillales</taxon>
        <taxon>Bacillaceae</taxon>
        <taxon>Ornithinibacillus</taxon>
    </lineage>
</organism>
<dbReference type="RefSeq" id="WP_155669354.1">
    <property type="nucleotide sequence ID" value="NZ_WOCA01000011.1"/>
</dbReference>
<gene>
    <name evidence="1" type="ORF">GMD78_13505</name>
</gene>
<evidence type="ECO:0000313" key="2">
    <source>
        <dbReference type="Proteomes" id="UP000469125"/>
    </source>
</evidence>
<protein>
    <submittedName>
        <fullName evidence="1">Uncharacterized protein</fullName>
    </submittedName>
</protein>
<dbReference type="AlphaFoldDB" id="A0A6N8FNL2"/>
<dbReference type="Proteomes" id="UP000469125">
    <property type="component" value="Unassembled WGS sequence"/>
</dbReference>